<dbReference type="GeneID" id="87903651"/>
<dbReference type="Gene3D" id="2.100.10.50">
    <property type="match status" value="1"/>
</dbReference>
<protein>
    <submittedName>
        <fullName evidence="1">Uncharacterized protein</fullName>
    </submittedName>
</protein>
<dbReference type="RefSeq" id="XP_062742261.1">
    <property type="nucleotide sequence ID" value="XM_062883916.1"/>
</dbReference>
<evidence type="ECO:0000313" key="2">
    <source>
        <dbReference type="Proteomes" id="UP001323405"/>
    </source>
</evidence>
<accession>A0ABR0GBZ9</accession>
<reference evidence="1 2" key="1">
    <citation type="journal article" date="2023" name="bioRxiv">
        <title>High-quality genome assemblies of four members of thePodospora anserinaspecies complex.</title>
        <authorList>
            <person name="Ament-Velasquez S.L."/>
            <person name="Vogan A.A."/>
            <person name="Wallerman O."/>
            <person name="Hartmann F."/>
            <person name="Gautier V."/>
            <person name="Silar P."/>
            <person name="Giraud T."/>
            <person name="Johannesson H."/>
        </authorList>
    </citation>
    <scope>NUCLEOTIDE SEQUENCE [LARGE SCALE GENOMIC DNA]</scope>
    <source>
        <strain evidence="1 2">CBS 415.72m</strain>
    </source>
</reference>
<evidence type="ECO:0000313" key="1">
    <source>
        <dbReference type="EMBL" id="KAK4653286.1"/>
    </source>
</evidence>
<keyword evidence="2" id="KW-1185">Reference proteome</keyword>
<organism evidence="1 2">
    <name type="scientific">Podospora pseudocomata</name>
    <dbReference type="NCBI Taxonomy" id="2093779"/>
    <lineage>
        <taxon>Eukaryota</taxon>
        <taxon>Fungi</taxon>
        <taxon>Dikarya</taxon>
        <taxon>Ascomycota</taxon>
        <taxon>Pezizomycotina</taxon>
        <taxon>Sordariomycetes</taxon>
        <taxon>Sordariomycetidae</taxon>
        <taxon>Sordariales</taxon>
        <taxon>Podosporaceae</taxon>
        <taxon>Podospora</taxon>
    </lineage>
</organism>
<proteinExistence type="predicted"/>
<sequence>MMVDNFWTDIRGSADGNRNDDLAKGAGGDYRYFSWSNNMDATHFVTDVALWRTGDAQHSPPDGWNSMTGDINKGRGGDYLYLVWRKKQYCGPKGF</sequence>
<dbReference type="EMBL" id="JAFFHA010000007">
    <property type="protein sequence ID" value="KAK4653286.1"/>
    <property type="molecule type" value="Genomic_DNA"/>
</dbReference>
<name>A0ABR0GBZ9_9PEZI</name>
<gene>
    <name evidence="1" type="ORF">QC762_0082020</name>
</gene>
<dbReference type="Proteomes" id="UP001323405">
    <property type="component" value="Unassembled WGS sequence"/>
</dbReference>
<comment type="caution">
    <text evidence="1">The sequence shown here is derived from an EMBL/GenBank/DDBJ whole genome shotgun (WGS) entry which is preliminary data.</text>
</comment>